<feature type="region of interest" description="Disordered" evidence="5">
    <location>
        <begin position="1"/>
        <end position="20"/>
    </location>
</feature>
<protein>
    <submittedName>
        <fullName evidence="8">RNA polymerase sigma factor</fullName>
    </submittedName>
</protein>
<dbReference type="SUPFAM" id="SSF88946">
    <property type="entry name" value="Sigma2 domain of RNA polymerase sigma factors"/>
    <property type="match status" value="1"/>
</dbReference>
<evidence type="ECO:0000313" key="9">
    <source>
        <dbReference type="Proteomes" id="UP001596303"/>
    </source>
</evidence>
<feature type="domain" description="RNA polymerase sigma factor 70 region 4 type 2" evidence="7">
    <location>
        <begin position="145"/>
        <end position="196"/>
    </location>
</feature>
<organism evidence="8 9">
    <name type="scientific">Ponticaulis profundi</name>
    <dbReference type="NCBI Taxonomy" id="2665222"/>
    <lineage>
        <taxon>Bacteria</taxon>
        <taxon>Pseudomonadati</taxon>
        <taxon>Pseudomonadota</taxon>
        <taxon>Alphaproteobacteria</taxon>
        <taxon>Hyphomonadales</taxon>
        <taxon>Hyphomonadaceae</taxon>
        <taxon>Ponticaulis</taxon>
    </lineage>
</organism>
<name>A0ABW1S977_9PROT</name>
<comment type="caution">
    <text evidence="8">The sequence shown here is derived from an EMBL/GenBank/DDBJ whole genome shotgun (WGS) entry which is preliminary data.</text>
</comment>
<dbReference type="InterPro" id="IPR036388">
    <property type="entry name" value="WH-like_DNA-bd_sf"/>
</dbReference>
<dbReference type="RefSeq" id="WP_377378222.1">
    <property type="nucleotide sequence ID" value="NZ_JBHSSW010000009.1"/>
</dbReference>
<feature type="domain" description="RNA polymerase sigma-70 region 2" evidence="6">
    <location>
        <begin position="48"/>
        <end position="115"/>
    </location>
</feature>
<dbReference type="Gene3D" id="1.10.10.10">
    <property type="entry name" value="Winged helix-like DNA-binding domain superfamily/Winged helix DNA-binding domain"/>
    <property type="match status" value="1"/>
</dbReference>
<keyword evidence="3" id="KW-0731">Sigma factor</keyword>
<dbReference type="SUPFAM" id="SSF88659">
    <property type="entry name" value="Sigma3 and sigma4 domains of RNA polymerase sigma factors"/>
    <property type="match status" value="1"/>
</dbReference>
<keyword evidence="4" id="KW-0804">Transcription</keyword>
<dbReference type="PANTHER" id="PTHR43133">
    <property type="entry name" value="RNA POLYMERASE ECF-TYPE SIGMA FACTO"/>
    <property type="match status" value="1"/>
</dbReference>
<keyword evidence="9" id="KW-1185">Reference proteome</keyword>
<proteinExistence type="inferred from homology"/>
<dbReference type="InterPro" id="IPR013249">
    <property type="entry name" value="RNA_pol_sigma70_r4_t2"/>
</dbReference>
<accession>A0ABW1S977</accession>
<evidence type="ECO:0000259" key="7">
    <source>
        <dbReference type="Pfam" id="PF08281"/>
    </source>
</evidence>
<evidence type="ECO:0000256" key="1">
    <source>
        <dbReference type="ARBA" id="ARBA00010641"/>
    </source>
</evidence>
<reference evidence="9" key="1">
    <citation type="journal article" date="2019" name="Int. J. Syst. Evol. Microbiol.">
        <title>The Global Catalogue of Microorganisms (GCM) 10K type strain sequencing project: providing services to taxonomists for standard genome sequencing and annotation.</title>
        <authorList>
            <consortium name="The Broad Institute Genomics Platform"/>
            <consortium name="The Broad Institute Genome Sequencing Center for Infectious Disease"/>
            <person name="Wu L."/>
            <person name="Ma J."/>
        </authorList>
    </citation>
    <scope>NUCLEOTIDE SEQUENCE [LARGE SCALE GENOMIC DNA]</scope>
    <source>
        <strain evidence="9">CGMCC-1.15741</strain>
    </source>
</reference>
<evidence type="ECO:0000256" key="2">
    <source>
        <dbReference type="ARBA" id="ARBA00023015"/>
    </source>
</evidence>
<dbReference type="InterPro" id="IPR013325">
    <property type="entry name" value="RNA_pol_sigma_r2"/>
</dbReference>
<evidence type="ECO:0000256" key="5">
    <source>
        <dbReference type="SAM" id="MobiDB-lite"/>
    </source>
</evidence>
<dbReference type="InterPro" id="IPR039425">
    <property type="entry name" value="RNA_pol_sigma-70-like"/>
</dbReference>
<dbReference type="Proteomes" id="UP001596303">
    <property type="component" value="Unassembled WGS sequence"/>
</dbReference>
<dbReference type="InterPro" id="IPR013324">
    <property type="entry name" value="RNA_pol_sigma_r3/r4-like"/>
</dbReference>
<evidence type="ECO:0000259" key="6">
    <source>
        <dbReference type="Pfam" id="PF04542"/>
    </source>
</evidence>
<dbReference type="Pfam" id="PF04542">
    <property type="entry name" value="Sigma70_r2"/>
    <property type="match status" value="1"/>
</dbReference>
<evidence type="ECO:0000256" key="3">
    <source>
        <dbReference type="ARBA" id="ARBA00023082"/>
    </source>
</evidence>
<dbReference type="Gene3D" id="1.10.1740.10">
    <property type="match status" value="1"/>
</dbReference>
<comment type="similarity">
    <text evidence="1">Belongs to the sigma-70 factor family. ECF subfamily.</text>
</comment>
<dbReference type="CDD" id="cd06171">
    <property type="entry name" value="Sigma70_r4"/>
    <property type="match status" value="1"/>
</dbReference>
<dbReference type="InterPro" id="IPR014284">
    <property type="entry name" value="RNA_pol_sigma-70_dom"/>
</dbReference>
<gene>
    <name evidence="8" type="ORF">ACFQDM_08875</name>
</gene>
<dbReference type="NCBIfam" id="TIGR02937">
    <property type="entry name" value="sigma70-ECF"/>
    <property type="match status" value="1"/>
</dbReference>
<dbReference type="Pfam" id="PF08281">
    <property type="entry name" value="Sigma70_r4_2"/>
    <property type="match status" value="1"/>
</dbReference>
<dbReference type="PANTHER" id="PTHR43133:SF62">
    <property type="entry name" value="RNA POLYMERASE SIGMA FACTOR SIGZ"/>
    <property type="match status" value="1"/>
</dbReference>
<evidence type="ECO:0000313" key="8">
    <source>
        <dbReference type="EMBL" id="MFC6198190.1"/>
    </source>
</evidence>
<keyword evidence="2" id="KW-0805">Transcription regulation</keyword>
<dbReference type="EMBL" id="JBHSSW010000009">
    <property type="protein sequence ID" value="MFC6198190.1"/>
    <property type="molecule type" value="Genomic_DNA"/>
</dbReference>
<evidence type="ECO:0000256" key="4">
    <source>
        <dbReference type="ARBA" id="ARBA00023163"/>
    </source>
</evidence>
<dbReference type="InterPro" id="IPR007627">
    <property type="entry name" value="RNA_pol_sigma70_r2"/>
</dbReference>
<sequence length="212" mass="24458">MGIPEEWASSISGREEREVEGMSAQDQELVDALQACARQDHEAFARLYALTAQPLFALTKRIVQDKDIAHDVLQRAYLSIWRKAESFDDSKGRAFTWLLSVVRHEAIDEWRRMKRRRGDEELQENVRCDGVLPEQQTELRLVRTLLHKELDSLPPNMARVIRRRFLKGQSVQDISHDISVPANTVRSWIRRGLEMLRHAVPFDAPHAALSIA</sequence>